<gene>
    <name evidence="1" type="ORF">BQ8794_60233</name>
</gene>
<evidence type="ECO:0000313" key="2">
    <source>
        <dbReference type="Proteomes" id="UP000188388"/>
    </source>
</evidence>
<accession>A0A1R3VKG5</accession>
<organism evidence="1 2">
    <name type="scientific">Mesorhizobium prunaredense</name>
    <dbReference type="NCBI Taxonomy" id="1631249"/>
    <lineage>
        <taxon>Bacteria</taxon>
        <taxon>Pseudomonadati</taxon>
        <taxon>Pseudomonadota</taxon>
        <taxon>Alphaproteobacteria</taxon>
        <taxon>Hyphomicrobiales</taxon>
        <taxon>Phyllobacteriaceae</taxon>
        <taxon>Mesorhizobium</taxon>
    </lineage>
</organism>
<proteinExistence type="predicted"/>
<evidence type="ECO:0000313" key="1">
    <source>
        <dbReference type="EMBL" id="SIT58924.1"/>
    </source>
</evidence>
<sequence>MTFERAWHLATKRKRAQPGRAAFIENLTDVTIKIHYGRLLGINDTLHGIH</sequence>
<name>A0A1R3VKG5_9HYPH</name>
<dbReference type="AlphaFoldDB" id="A0A1R3VKG5"/>
<dbReference type="STRING" id="1631249.BQ8794_60233"/>
<reference evidence="2" key="1">
    <citation type="submission" date="2017-01" db="EMBL/GenBank/DDBJ databases">
        <authorList>
            <person name="Brunel B."/>
        </authorList>
    </citation>
    <scope>NUCLEOTIDE SEQUENCE [LARGE SCALE GENOMIC DNA]</scope>
</reference>
<dbReference type="Proteomes" id="UP000188388">
    <property type="component" value="Unassembled WGS sequence"/>
</dbReference>
<protein>
    <submittedName>
        <fullName evidence="1">Uncharacterized protein</fullName>
    </submittedName>
</protein>
<keyword evidence="2" id="KW-1185">Reference proteome</keyword>
<dbReference type="EMBL" id="FTPD01000056">
    <property type="protein sequence ID" value="SIT58924.1"/>
    <property type="molecule type" value="Genomic_DNA"/>
</dbReference>